<name>A0A1T4QSS3_9BACT</name>
<gene>
    <name evidence="4" type="ORF">SAMN04488132_10979</name>
</gene>
<dbReference type="Gene3D" id="3.90.79.10">
    <property type="entry name" value="Nucleoside Triphosphate Pyrophosphohydrolase"/>
    <property type="match status" value="1"/>
</dbReference>
<dbReference type="GO" id="GO:0016787">
    <property type="term" value="F:hydrolase activity"/>
    <property type="evidence" value="ECO:0007669"/>
    <property type="project" value="UniProtKB-KW"/>
</dbReference>
<dbReference type="CDD" id="cd04690">
    <property type="entry name" value="NUDIX_Hydrolase"/>
    <property type="match status" value="1"/>
</dbReference>
<dbReference type="STRING" id="413434.SAMN04488132_10979"/>
<evidence type="ECO:0000256" key="2">
    <source>
        <dbReference type="ARBA" id="ARBA00022801"/>
    </source>
</evidence>
<dbReference type="AlphaFoldDB" id="A0A1T4QSS3"/>
<proteinExistence type="predicted"/>
<organism evidence="4 5">
    <name type="scientific">Sediminibacterium ginsengisoli</name>
    <dbReference type="NCBI Taxonomy" id="413434"/>
    <lineage>
        <taxon>Bacteria</taxon>
        <taxon>Pseudomonadati</taxon>
        <taxon>Bacteroidota</taxon>
        <taxon>Chitinophagia</taxon>
        <taxon>Chitinophagales</taxon>
        <taxon>Chitinophagaceae</taxon>
        <taxon>Sediminibacterium</taxon>
    </lineage>
</organism>
<accession>A0A1T4QSS3</accession>
<dbReference type="InterPro" id="IPR015797">
    <property type="entry name" value="NUDIX_hydrolase-like_dom_sf"/>
</dbReference>
<feature type="domain" description="Nudix hydrolase" evidence="3">
    <location>
        <begin position="5"/>
        <end position="132"/>
    </location>
</feature>
<evidence type="ECO:0000313" key="4">
    <source>
        <dbReference type="EMBL" id="SKA06744.1"/>
    </source>
</evidence>
<evidence type="ECO:0000313" key="5">
    <source>
        <dbReference type="Proteomes" id="UP000190888"/>
    </source>
</evidence>
<dbReference type="InterPro" id="IPR000086">
    <property type="entry name" value="NUDIX_hydrolase_dom"/>
</dbReference>
<keyword evidence="2" id="KW-0378">Hydrolase</keyword>
<dbReference type="PANTHER" id="PTHR43046:SF14">
    <property type="entry name" value="MUTT_NUDIX FAMILY PROTEIN"/>
    <property type="match status" value="1"/>
</dbReference>
<dbReference type="Proteomes" id="UP000190888">
    <property type="component" value="Unassembled WGS sequence"/>
</dbReference>
<dbReference type="RefSeq" id="WP_078832177.1">
    <property type="nucleotide sequence ID" value="NZ_FUWH01000009.1"/>
</dbReference>
<sequence length="138" mass="15554">MSSVKKLHTSGLVVLRNRKLLLAFSNKKKAFYLPGGKTENDETAELSLIREIREELSLNLEPGMLHYYCHISAPAYGETEGIQMEQECFLCDLLQEPVAAAEIGSIRYFSLADYEQEPCQVPGVLLVFEQLKKDDLAD</sequence>
<comment type="cofactor">
    <cofactor evidence="1">
        <name>Mg(2+)</name>
        <dbReference type="ChEBI" id="CHEBI:18420"/>
    </cofactor>
</comment>
<dbReference type="Pfam" id="PF00293">
    <property type="entry name" value="NUDIX"/>
    <property type="match status" value="1"/>
</dbReference>
<evidence type="ECO:0000256" key="1">
    <source>
        <dbReference type="ARBA" id="ARBA00001946"/>
    </source>
</evidence>
<protein>
    <submittedName>
        <fullName evidence="4">ADP-ribose pyrophosphatase YjhB, NUDIX family</fullName>
    </submittedName>
</protein>
<dbReference type="EMBL" id="FUWH01000009">
    <property type="protein sequence ID" value="SKA06744.1"/>
    <property type="molecule type" value="Genomic_DNA"/>
</dbReference>
<keyword evidence="5" id="KW-1185">Reference proteome</keyword>
<evidence type="ECO:0000259" key="3">
    <source>
        <dbReference type="PROSITE" id="PS51462"/>
    </source>
</evidence>
<dbReference type="PANTHER" id="PTHR43046">
    <property type="entry name" value="GDP-MANNOSE MANNOSYL HYDROLASE"/>
    <property type="match status" value="1"/>
</dbReference>
<dbReference type="OrthoDB" id="3532303at2"/>
<reference evidence="4 5" key="1">
    <citation type="submission" date="2017-02" db="EMBL/GenBank/DDBJ databases">
        <authorList>
            <person name="Peterson S.W."/>
        </authorList>
    </citation>
    <scope>NUCLEOTIDE SEQUENCE [LARGE SCALE GENOMIC DNA]</scope>
    <source>
        <strain evidence="4 5">DSM 22335</strain>
    </source>
</reference>
<dbReference type="SUPFAM" id="SSF55811">
    <property type="entry name" value="Nudix"/>
    <property type="match status" value="1"/>
</dbReference>
<dbReference type="PROSITE" id="PS51462">
    <property type="entry name" value="NUDIX"/>
    <property type="match status" value="1"/>
</dbReference>